<dbReference type="InterPro" id="IPR002716">
    <property type="entry name" value="PIN_dom"/>
</dbReference>
<dbReference type="Gene3D" id="3.40.50.1010">
    <property type="entry name" value="5'-nuclease"/>
    <property type="match status" value="1"/>
</dbReference>
<comment type="caution">
    <text evidence="2">The sequence shown here is derived from an EMBL/GenBank/DDBJ whole genome shotgun (WGS) entry which is preliminary data.</text>
</comment>
<dbReference type="SMART" id="SM00670">
    <property type="entry name" value="PINc"/>
    <property type="match status" value="1"/>
</dbReference>
<feature type="domain" description="PIN" evidence="1">
    <location>
        <begin position="2"/>
        <end position="135"/>
    </location>
</feature>
<dbReference type="SUPFAM" id="SSF88723">
    <property type="entry name" value="PIN domain-like"/>
    <property type="match status" value="1"/>
</dbReference>
<reference evidence="2 3" key="1">
    <citation type="journal article" date="2016" name="Nat. Commun.">
        <title>Thousands of microbial genomes shed light on interconnected biogeochemical processes in an aquifer system.</title>
        <authorList>
            <person name="Anantharaman K."/>
            <person name="Brown C.T."/>
            <person name="Hug L.A."/>
            <person name="Sharon I."/>
            <person name="Castelle C.J."/>
            <person name="Probst A.J."/>
            <person name="Thomas B.C."/>
            <person name="Singh A."/>
            <person name="Wilkins M.J."/>
            <person name="Karaoz U."/>
            <person name="Brodie E.L."/>
            <person name="Williams K.H."/>
            <person name="Hubbard S.S."/>
            <person name="Banfield J.F."/>
        </authorList>
    </citation>
    <scope>NUCLEOTIDE SEQUENCE [LARGE SCALE GENOMIC DNA]</scope>
</reference>
<dbReference type="AlphaFoldDB" id="A0A1F7GEY6"/>
<gene>
    <name evidence="2" type="ORF">A2774_00275</name>
</gene>
<accession>A0A1F7GEY6</accession>
<dbReference type="Proteomes" id="UP000177208">
    <property type="component" value="Unassembled WGS sequence"/>
</dbReference>
<dbReference type="PANTHER" id="PTHR39677">
    <property type="entry name" value="RIBONUCLEASE VAPC6"/>
    <property type="match status" value="1"/>
</dbReference>
<proteinExistence type="predicted"/>
<dbReference type="InterPro" id="IPR029060">
    <property type="entry name" value="PIN-like_dom_sf"/>
</dbReference>
<protein>
    <recommendedName>
        <fullName evidence="1">PIN domain-containing protein</fullName>
    </recommendedName>
</protein>
<dbReference type="EMBL" id="MFZG01000007">
    <property type="protein sequence ID" value="OGK17453.1"/>
    <property type="molecule type" value="Genomic_DNA"/>
</dbReference>
<dbReference type="PANTHER" id="PTHR39677:SF4">
    <property type="entry name" value="RIBONUCLEASE VAPC6"/>
    <property type="match status" value="1"/>
</dbReference>
<organism evidence="2 3">
    <name type="scientific">Candidatus Roizmanbacteria bacterium RIFCSPHIGHO2_01_FULL_39_12c</name>
    <dbReference type="NCBI Taxonomy" id="1802031"/>
    <lineage>
        <taxon>Bacteria</taxon>
        <taxon>Candidatus Roizmaniibacteriota</taxon>
    </lineage>
</organism>
<evidence type="ECO:0000259" key="1">
    <source>
        <dbReference type="SMART" id="SM00670"/>
    </source>
</evidence>
<evidence type="ECO:0000313" key="2">
    <source>
        <dbReference type="EMBL" id="OGK17453.1"/>
    </source>
</evidence>
<dbReference type="Pfam" id="PF01850">
    <property type="entry name" value="PIN"/>
    <property type="match status" value="1"/>
</dbReference>
<evidence type="ECO:0000313" key="3">
    <source>
        <dbReference type="Proteomes" id="UP000177208"/>
    </source>
</evidence>
<sequence length="145" mass="16853">MKRCYLDANFLVYYKNRKSLQHKLVLAKLDKLIRNKVNVFISTLVIDEFIFTLISNIKRKGVIGKNLNDIKKNLIEVLNLNFLNIAPTPIDKDSQLKVIDLMSEYNLKPRDAYHLLTIISNSIDTFATFDNDFKKVFSSKLLTKI</sequence>
<name>A0A1F7GEY6_9BACT</name>